<keyword evidence="4 8" id="KW-0297">G-protein coupled receptor</keyword>
<dbReference type="InterPro" id="IPR050125">
    <property type="entry name" value="GPCR_opsins"/>
</dbReference>
<dbReference type="Proteomes" id="UP000085678">
    <property type="component" value="Unplaced"/>
</dbReference>
<evidence type="ECO:0000256" key="7">
    <source>
        <dbReference type="ARBA" id="ARBA00023224"/>
    </source>
</evidence>
<evidence type="ECO:0000259" key="10">
    <source>
        <dbReference type="PROSITE" id="PS50262"/>
    </source>
</evidence>
<feature type="transmembrane region" description="Helical" evidence="9">
    <location>
        <begin position="203"/>
        <end position="231"/>
    </location>
</feature>
<evidence type="ECO:0000256" key="9">
    <source>
        <dbReference type="SAM" id="Phobius"/>
    </source>
</evidence>
<evidence type="ECO:0000313" key="11">
    <source>
        <dbReference type="Proteomes" id="UP000085678"/>
    </source>
</evidence>
<feature type="transmembrane region" description="Helical" evidence="9">
    <location>
        <begin position="269"/>
        <end position="288"/>
    </location>
</feature>
<proteinExistence type="inferred from homology"/>
<dbReference type="PROSITE" id="PS50262">
    <property type="entry name" value="G_PROTEIN_RECEP_F1_2"/>
    <property type="match status" value="1"/>
</dbReference>
<dbReference type="InParanoid" id="A0A1S3JMQ1"/>
<evidence type="ECO:0000256" key="1">
    <source>
        <dbReference type="ARBA" id="ARBA00004141"/>
    </source>
</evidence>
<comment type="subcellular location">
    <subcellularLocation>
        <location evidence="1">Membrane</location>
        <topology evidence="1">Multi-pass membrane protein</topology>
    </subcellularLocation>
</comment>
<protein>
    <submittedName>
        <fullName evidence="12">Rhodopsin, GQ-coupled-like</fullName>
    </submittedName>
</protein>
<evidence type="ECO:0000256" key="3">
    <source>
        <dbReference type="ARBA" id="ARBA00022989"/>
    </source>
</evidence>
<evidence type="ECO:0000256" key="2">
    <source>
        <dbReference type="ARBA" id="ARBA00022692"/>
    </source>
</evidence>
<dbReference type="OrthoDB" id="9996086at2759"/>
<dbReference type="Pfam" id="PF00001">
    <property type="entry name" value="7tm_1"/>
    <property type="match status" value="1"/>
</dbReference>
<dbReference type="AlphaFoldDB" id="A0A1S3JMQ1"/>
<keyword evidence="5 9" id="KW-0472">Membrane</keyword>
<evidence type="ECO:0000256" key="8">
    <source>
        <dbReference type="RuleBase" id="RU000688"/>
    </source>
</evidence>
<dbReference type="PROSITE" id="PS00237">
    <property type="entry name" value="G_PROTEIN_RECEP_F1_1"/>
    <property type="match status" value="1"/>
</dbReference>
<dbReference type="STRING" id="7574.A0A1S3JMQ1"/>
<dbReference type="GO" id="GO:0016020">
    <property type="term" value="C:membrane"/>
    <property type="evidence" value="ECO:0007669"/>
    <property type="project" value="UniProtKB-SubCell"/>
</dbReference>
<keyword evidence="3 9" id="KW-1133">Transmembrane helix</keyword>
<keyword evidence="7 8" id="KW-0807">Transducer</keyword>
<dbReference type="InterPro" id="IPR000276">
    <property type="entry name" value="GPCR_Rhodpsn"/>
</dbReference>
<dbReference type="Gene3D" id="1.20.1070.10">
    <property type="entry name" value="Rhodopsin 7-helix transmembrane proteins"/>
    <property type="match status" value="1"/>
</dbReference>
<sequence>MAGNSSYDGAAAGLVPDDVTAGLVHPHWLKYPPVSAEFTLAAGTVLSMSIVLSVLGNGAIILIFLRSPVLKTPANALLVNLSLCNIISSVAVSMDEATGLAGRWQFGIPGCFAYACVVGAASLSSINTMAAVALERYRVIVRSSQMKRKGKGWVHMVVLLSLVWVNSIVWVIAPIFGWGNYVLEGHGLSCTFDYLTRTNENRSFVMCLFCFGFLLPLIVILVTNASILCFVRRSRLNLGSLGRASRKRRIAKSKLGAELRIVKMIMVEVAVYCAAWVPYATVSLLGVFGNESLLTPLTVGIPSIAAKASPLFTPFVYTKYHGAFQKELRRKYVKKRSRRKLHSCRFSF</sequence>
<name>A0A1S3JMQ1_LINAN</name>
<dbReference type="FunCoup" id="A0A1S3JMQ1">
    <property type="interactions" value="200"/>
</dbReference>
<keyword evidence="6 8" id="KW-0675">Receptor</keyword>
<comment type="similarity">
    <text evidence="8">Belongs to the G-protein coupled receptor 1 family.</text>
</comment>
<dbReference type="GO" id="GO:0004930">
    <property type="term" value="F:G protein-coupled receptor activity"/>
    <property type="evidence" value="ECO:0007669"/>
    <property type="project" value="UniProtKB-KW"/>
</dbReference>
<feature type="transmembrane region" description="Helical" evidence="9">
    <location>
        <begin position="106"/>
        <end position="132"/>
    </location>
</feature>
<dbReference type="KEGG" id="lak:106174573"/>
<organism evidence="11 12">
    <name type="scientific">Lingula anatina</name>
    <name type="common">Brachiopod</name>
    <name type="synonym">Lingula unguis</name>
    <dbReference type="NCBI Taxonomy" id="7574"/>
    <lineage>
        <taxon>Eukaryota</taxon>
        <taxon>Metazoa</taxon>
        <taxon>Spiralia</taxon>
        <taxon>Lophotrochozoa</taxon>
        <taxon>Brachiopoda</taxon>
        <taxon>Linguliformea</taxon>
        <taxon>Lingulata</taxon>
        <taxon>Lingulida</taxon>
        <taxon>Linguloidea</taxon>
        <taxon>Lingulidae</taxon>
        <taxon>Lingula</taxon>
    </lineage>
</organism>
<dbReference type="SUPFAM" id="SSF81321">
    <property type="entry name" value="Family A G protein-coupled receptor-like"/>
    <property type="match status" value="1"/>
</dbReference>
<gene>
    <name evidence="12" type="primary">LOC106174573</name>
</gene>
<evidence type="ECO:0000256" key="5">
    <source>
        <dbReference type="ARBA" id="ARBA00023136"/>
    </source>
</evidence>
<reference evidence="12" key="1">
    <citation type="submission" date="2025-08" db="UniProtKB">
        <authorList>
            <consortium name="RefSeq"/>
        </authorList>
    </citation>
    <scope>IDENTIFICATION</scope>
    <source>
        <tissue evidence="12">Gonads</tissue>
    </source>
</reference>
<feature type="transmembrane region" description="Helical" evidence="9">
    <location>
        <begin position="77"/>
        <end position="94"/>
    </location>
</feature>
<feature type="transmembrane region" description="Helical" evidence="9">
    <location>
        <begin position="38"/>
        <end position="65"/>
    </location>
</feature>
<dbReference type="InterPro" id="IPR017452">
    <property type="entry name" value="GPCR_Rhodpsn_7TM"/>
</dbReference>
<evidence type="ECO:0000256" key="6">
    <source>
        <dbReference type="ARBA" id="ARBA00023170"/>
    </source>
</evidence>
<evidence type="ECO:0000313" key="12">
    <source>
        <dbReference type="RefSeq" id="XP_013411648.1"/>
    </source>
</evidence>
<accession>A0A1S3JMQ1</accession>
<keyword evidence="11" id="KW-1185">Reference proteome</keyword>
<dbReference type="OMA" id="LTHENYS"/>
<dbReference type="GeneID" id="106174573"/>
<keyword evidence="2 8" id="KW-0812">Transmembrane</keyword>
<dbReference type="PRINTS" id="PR00237">
    <property type="entry name" value="GPCRRHODOPSN"/>
</dbReference>
<evidence type="ECO:0000256" key="4">
    <source>
        <dbReference type="ARBA" id="ARBA00023040"/>
    </source>
</evidence>
<dbReference type="PANTHER" id="PTHR24240">
    <property type="entry name" value="OPSIN"/>
    <property type="match status" value="1"/>
</dbReference>
<dbReference type="RefSeq" id="XP_013411648.1">
    <property type="nucleotide sequence ID" value="XM_013556194.1"/>
</dbReference>
<feature type="transmembrane region" description="Helical" evidence="9">
    <location>
        <begin position="153"/>
        <end position="176"/>
    </location>
</feature>
<feature type="domain" description="G-protein coupled receptors family 1 profile" evidence="10">
    <location>
        <begin position="56"/>
        <end position="317"/>
    </location>
</feature>